<organism evidence="2 3">
    <name type="scientific">Paenibacillus mangrovi</name>
    <dbReference type="NCBI Taxonomy" id="2931978"/>
    <lineage>
        <taxon>Bacteria</taxon>
        <taxon>Bacillati</taxon>
        <taxon>Bacillota</taxon>
        <taxon>Bacilli</taxon>
        <taxon>Bacillales</taxon>
        <taxon>Paenibacillaceae</taxon>
        <taxon>Paenibacillus</taxon>
    </lineage>
</organism>
<keyword evidence="1" id="KW-1133">Transmembrane helix</keyword>
<evidence type="ECO:0000313" key="2">
    <source>
        <dbReference type="EMBL" id="MCJ8014872.1"/>
    </source>
</evidence>
<keyword evidence="1" id="KW-0472">Membrane</keyword>
<comment type="caution">
    <text evidence="2">The sequence shown here is derived from an EMBL/GenBank/DDBJ whole genome shotgun (WGS) entry which is preliminary data.</text>
</comment>
<dbReference type="AlphaFoldDB" id="A0A9X1WT64"/>
<sequence>SLQNWWDHLHWYEQVAILLGALALSMMFVGFGSALSIAMTGMSIAGSGHEIAGYIRDPKQLLTPQRAFSAAIGFILNRIPFGKALGWVGAKGRRYVRKLLDKFGSRKPKVDVPVHPKPPNVHARIPRTGAEWNDYYKRKYGDGNVTWVSELKSYDDILSNPKALWGKSADEVGRILGEGWKRGTYGSAGTGWKFTNGDKSVFYHPGGGVHNGSYIGFSSGQTGKVKVVGLDYKPLPSDKSTVIPK</sequence>
<evidence type="ECO:0000313" key="3">
    <source>
        <dbReference type="Proteomes" id="UP001139347"/>
    </source>
</evidence>
<evidence type="ECO:0000256" key="1">
    <source>
        <dbReference type="SAM" id="Phobius"/>
    </source>
</evidence>
<accession>A0A9X1WT64</accession>
<gene>
    <name evidence="2" type="ORF">MUG84_24615</name>
</gene>
<dbReference type="EMBL" id="JALIRP010000015">
    <property type="protein sequence ID" value="MCJ8014872.1"/>
    <property type="molecule type" value="Genomic_DNA"/>
</dbReference>
<protein>
    <submittedName>
        <fullName evidence="2">Uncharacterized protein</fullName>
    </submittedName>
</protein>
<dbReference type="Proteomes" id="UP001139347">
    <property type="component" value="Unassembled WGS sequence"/>
</dbReference>
<proteinExistence type="predicted"/>
<feature type="transmembrane region" description="Helical" evidence="1">
    <location>
        <begin position="15"/>
        <end position="38"/>
    </location>
</feature>
<reference evidence="2" key="1">
    <citation type="submission" date="2022-04" db="EMBL/GenBank/DDBJ databases">
        <title>Paenibacillus mangrovi sp. nov., a novel endophytic bacterium isolated from bark of Kandelia candel.</title>
        <authorList>
            <person name="Tuo L."/>
        </authorList>
    </citation>
    <scope>NUCLEOTIDE SEQUENCE</scope>
    <source>
        <strain evidence="2">KQZ6P-2</strain>
    </source>
</reference>
<feature type="non-terminal residue" evidence="2">
    <location>
        <position position="1"/>
    </location>
</feature>
<keyword evidence="3" id="KW-1185">Reference proteome</keyword>
<keyword evidence="1" id="KW-0812">Transmembrane</keyword>
<name>A0A9X1WT64_9BACL</name>